<dbReference type="Pfam" id="PF02187">
    <property type="entry name" value="GAS2"/>
    <property type="match status" value="1"/>
</dbReference>
<dbReference type="InterPro" id="IPR003108">
    <property type="entry name" value="GAR_dom"/>
</dbReference>
<dbReference type="EMBL" id="MPUH01000672">
    <property type="protein sequence ID" value="OMJ75726.1"/>
    <property type="molecule type" value="Genomic_DNA"/>
</dbReference>
<dbReference type="Proteomes" id="UP000187209">
    <property type="component" value="Unassembled WGS sequence"/>
</dbReference>
<feature type="domain" description="GAR" evidence="6">
    <location>
        <begin position="573"/>
        <end position="643"/>
    </location>
</feature>
<keyword evidence="3" id="KW-0206">Cytoskeleton</keyword>
<gene>
    <name evidence="7" type="ORF">SteCoe_25063</name>
</gene>
<dbReference type="SUPFAM" id="SSF143575">
    <property type="entry name" value="GAS2 domain-like"/>
    <property type="match status" value="1"/>
</dbReference>
<evidence type="ECO:0000256" key="1">
    <source>
        <dbReference type="ARBA" id="ARBA00004245"/>
    </source>
</evidence>
<keyword evidence="8" id="KW-1185">Reference proteome</keyword>
<keyword evidence="4" id="KW-0175">Coiled coil</keyword>
<comment type="caution">
    <text evidence="7">The sequence shown here is derived from an EMBL/GenBank/DDBJ whole genome shotgun (WGS) entry which is preliminary data.</text>
</comment>
<name>A0A1R2BG24_9CILI</name>
<evidence type="ECO:0000256" key="3">
    <source>
        <dbReference type="ARBA" id="ARBA00023212"/>
    </source>
</evidence>
<dbReference type="OrthoDB" id="298720at2759"/>
<accession>A0A1R2BG24</accession>
<feature type="compositionally biased region" description="Basic and acidic residues" evidence="5">
    <location>
        <begin position="664"/>
        <end position="682"/>
    </location>
</feature>
<evidence type="ECO:0000256" key="2">
    <source>
        <dbReference type="ARBA" id="ARBA00022490"/>
    </source>
</evidence>
<dbReference type="Gene3D" id="3.30.920.20">
    <property type="entry name" value="Gas2-like domain"/>
    <property type="match status" value="1"/>
</dbReference>
<dbReference type="InterPro" id="IPR036534">
    <property type="entry name" value="GAR_dom_sf"/>
</dbReference>
<organism evidence="7 8">
    <name type="scientific">Stentor coeruleus</name>
    <dbReference type="NCBI Taxonomy" id="5963"/>
    <lineage>
        <taxon>Eukaryota</taxon>
        <taxon>Sar</taxon>
        <taxon>Alveolata</taxon>
        <taxon>Ciliophora</taxon>
        <taxon>Postciliodesmatophora</taxon>
        <taxon>Heterotrichea</taxon>
        <taxon>Heterotrichida</taxon>
        <taxon>Stentoridae</taxon>
        <taxon>Stentor</taxon>
    </lineage>
</organism>
<proteinExistence type="predicted"/>
<keyword evidence="2" id="KW-0963">Cytoplasm</keyword>
<evidence type="ECO:0000313" key="8">
    <source>
        <dbReference type="Proteomes" id="UP000187209"/>
    </source>
</evidence>
<dbReference type="AlphaFoldDB" id="A0A1R2BG24"/>
<comment type="subcellular location">
    <subcellularLocation>
        <location evidence="1">Cytoplasm</location>
        <location evidence="1">Cytoskeleton</location>
    </subcellularLocation>
</comment>
<dbReference type="PROSITE" id="PS51460">
    <property type="entry name" value="GAR"/>
    <property type="match status" value="1"/>
</dbReference>
<evidence type="ECO:0000259" key="6">
    <source>
        <dbReference type="PROSITE" id="PS51460"/>
    </source>
</evidence>
<evidence type="ECO:0000256" key="5">
    <source>
        <dbReference type="SAM" id="MobiDB-lite"/>
    </source>
</evidence>
<evidence type="ECO:0000313" key="7">
    <source>
        <dbReference type="EMBL" id="OMJ75726.1"/>
    </source>
</evidence>
<feature type="coiled-coil region" evidence="4">
    <location>
        <begin position="536"/>
        <end position="566"/>
    </location>
</feature>
<evidence type="ECO:0000256" key="4">
    <source>
        <dbReference type="SAM" id="Coils"/>
    </source>
</evidence>
<dbReference type="GO" id="GO:0005856">
    <property type="term" value="C:cytoskeleton"/>
    <property type="evidence" value="ECO:0007669"/>
    <property type="project" value="UniProtKB-SubCell"/>
</dbReference>
<dbReference type="GO" id="GO:0008017">
    <property type="term" value="F:microtubule binding"/>
    <property type="evidence" value="ECO:0007669"/>
    <property type="project" value="InterPro"/>
</dbReference>
<reference evidence="7 8" key="1">
    <citation type="submission" date="2016-11" db="EMBL/GenBank/DDBJ databases">
        <title>The macronuclear genome of Stentor coeruleus: a giant cell with tiny introns.</title>
        <authorList>
            <person name="Slabodnick M."/>
            <person name="Ruby J.G."/>
            <person name="Reiff S.B."/>
            <person name="Swart E.C."/>
            <person name="Gosai S."/>
            <person name="Prabakaran S."/>
            <person name="Witkowska E."/>
            <person name="Larue G.E."/>
            <person name="Fisher S."/>
            <person name="Freeman R.M."/>
            <person name="Gunawardena J."/>
            <person name="Chu W."/>
            <person name="Stover N.A."/>
            <person name="Gregory B.D."/>
            <person name="Nowacki M."/>
            <person name="Derisi J."/>
            <person name="Roy S.W."/>
            <person name="Marshall W.F."/>
            <person name="Sood P."/>
        </authorList>
    </citation>
    <scope>NUCLEOTIDE SEQUENCE [LARGE SCALE GENOMIC DNA]</scope>
    <source>
        <strain evidence="7">WM001</strain>
    </source>
</reference>
<sequence length="682" mass="77506">MDEKRIFEVKFELKEVAGGTLAQPVCHVEIGELKEQLYIKSPILMKPLDLTPNTSVCLTLANYETVVGSTKISLGTLFGEALQGKINKWLKFKSDVHPNLKAKIAAVASKVEKPKAKKNLSAKKSFKNQPAEIRCPYLEKLAAGNADTTQPLDDLWKNRNVEGQHLIKISIEPDSPARTDEDDFEFTPEQIDSLTAEQLHSMTGINLKKVLRILCEEAKHLELISLNLPVKKDELNSKVQERRDLEKWAQTEIGNLKNSWAVKKEIYDKTQDELREKKKKLIESQENQRILETDIDNVKYDLVLQCTLGRYQNTLNEALRKKSELQNKLNKAKEDIKNSSSKTQSELKQILDETSQINSKIKSINEEYLNSHNHNVELRKKINALKAQLQEAHSVKEKVASTHSLYKTQEKTRQDLNESLLKLAENLKQQDKEILENTKNLLSNNKNASQTLKNQEKNLETQEHQIYLLQKNTYDSISKKVSQEQICCIRADMSHLIEDLNSLDEFHKKSSKVVLPDLETGSKILTEESEKIYAFAERLNEMIDQVDKKEEELDSLKNAMGEIKKRAPPYVPAKDDPVDIALAEYLNALESPVPIKFLRQDGGNYIFGSKKIYIKFENNRIVVKVGGGFTSIDEFLSVYTPIEIEKAESSPKISAAMGNSSQIVRKDSGLSPGKEGRSPRKN</sequence>
<feature type="coiled-coil region" evidence="4">
    <location>
        <begin position="267"/>
        <end position="472"/>
    </location>
</feature>
<protein>
    <recommendedName>
        <fullName evidence="6">GAR domain-containing protein</fullName>
    </recommendedName>
</protein>
<feature type="region of interest" description="Disordered" evidence="5">
    <location>
        <begin position="650"/>
        <end position="682"/>
    </location>
</feature>